<dbReference type="AlphaFoldDB" id="A0A3A1U0M0"/>
<sequence length="79" mass="8466">MLSPMSTDIAEARRTLGTAIDAALRAGASGPDLVELLISTGWQRRPEPDARSDFLEGVLDSGRRVPIEIRHGSPAGARR</sequence>
<name>A0A3A1U0M0_9MICO</name>
<keyword evidence="2" id="KW-1185">Reference proteome</keyword>
<dbReference type="EMBL" id="QXTG01000001">
    <property type="protein sequence ID" value="RIX30465.1"/>
    <property type="molecule type" value="Genomic_DNA"/>
</dbReference>
<proteinExistence type="predicted"/>
<dbReference type="Proteomes" id="UP000265742">
    <property type="component" value="Unassembled WGS sequence"/>
</dbReference>
<protein>
    <submittedName>
        <fullName evidence="1">Uncharacterized protein</fullName>
    </submittedName>
</protein>
<gene>
    <name evidence="1" type="ORF">D1781_03285</name>
</gene>
<evidence type="ECO:0000313" key="1">
    <source>
        <dbReference type="EMBL" id="RIX30465.1"/>
    </source>
</evidence>
<accession>A0A3A1U0M0</accession>
<comment type="caution">
    <text evidence="1">The sequence shown here is derived from an EMBL/GenBank/DDBJ whole genome shotgun (WGS) entry which is preliminary data.</text>
</comment>
<reference evidence="2" key="1">
    <citation type="submission" date="2018-09" db="EMBL/GenBank/DDBJ databases">
        <authorList>
            <person name="Kim I."/>
        </authorList>
    </citation>
    <scope>NUCLEOTIDE SEQUENCE [LARGE SCALE GENOMIC DNA]</scope>
    <source>
        <strain evidence="2">DD4a</strain>
    </source>
</reference>
<organism evidence="1 2">
    <name type="scientific">Amnibacterium setariae</name>
    <dbReference type="NCBI Taxonomy" id="2306585"/>
    <lineage>
        <taxon>Bacteria</taxon>
        <taxon>Bacillati</taxon>
        <taxon>Actinomycetota</taxon>
        <taxon>Actinomycetes</taxon>
        <taxon>Micrococcales</taxon>
        <taxon>Microbacteriaceae</taxon>
        <taxon>Amnibacterium</taxon>
    </lineage>
</organism>
<evidence type="ECO:0000313" key="2">
    <source>
        <dbReference type="Proteomes" id="UP000265742"/>
    </source>
</evidence>